<organism evidence="8 9">
    <name type="scientific">Henosepilachna vigintioctopunctata</name>
    <dbReference type="NCBI Taxonomy" id="420089"/>
    <lineage>
        <taxon>Eukaryota</taxon>
        <taxon>Metazoa</taxon>
        <taxon>Ecdysozoa</taxon>
        <taxon>Arthropoda</taxon>
        <taxon>Hexapoda</taxon>
        <taxon>Insecta</taxon>
        <taxon>Pterygota</taxon>
        <taxon>Neoptera</taxon>
        <taxon>Endopterygota</taxon>
        <taxon>Coleoptera</taxon>
        <taxon>Polyphaga</taxon>
        <taxon>Cucujiformia</taxon>
        <taxon>Coccinelloidea</taxon>
        <taxon>Coccinellidae</taxon>
        <taxon>Epilachninae</taxon>
        <taxon>Epilachnini</taxon>
        <taxon>Henosepilachna</taxon>
    </lineage>
</organism>
<comment type="similarity">
    <text evidence="2">Belongs to the mitochondrion-specific ribosomal protein mS23 family.</text>
</comment>
<dbReference type="InterPro" id="IPR059242">
    <property type="entry name" value="mS23_dom"/>
</dbReference>
<dbReference type="InterPro" id="IPR023611">
    <property type="entry name" value="mS23_dom_met"/>
</dbReference>
<dbReference type="PANTHER" id="PTHR15925:SF2">
    <property type="entry name" value="SMALL RIBOSOMAL SUBUNIT PROTEIN MS23"/>
    <property type="match status" value="1"/>
</dbReference>
<evidence type="ECO:0000256" key="1">
    <source>
        <dbReference type="ARBA" id="ARBA00004173"/>
    </source>
</evidence>
<keyword evidence="5" id="KW-0687">Ribonucleoprotein</keyword>
<reference evidence="8 9" key="1">
    <citation type="submission" date="2023-03" db="EMBL/GenBank/DDBJ databases">
        <title>Genome insight into feeding habits of ladybird beetles.</title>
        <authorList>
            <person name="Li H.-S."/>
            <person name="Huang Y.-H."/>
            <person name="Pang H."/>
        </authorList>
    </citation>
    <scope>NUCLEOTIDE SEQUENCE [LARGE SCALE GENOMIC DNA]</scope>
    <source>
        <strain evidence="8">SYSU_2023b</strain>
        <tissue evidence="8">Whole body</tissue>
    </source>
</reference>
<comment type="caution">
    <text evidence="8">The sequence shown here is derived from an EMBL/GenBank/DDBJ whole genome shotgun (WGS) entry which is preliminary data.</text>
</comment>
<dbReference type="EMBL" id="JARQZJ010000033">
    <property type="protein sequence ID" value="KAK9875250.1"/>
    <property type="molecule type" value="Genomic_DNA"/>
</dbReference>
<proteinExistence type="inferred from homology"/>
<evidence type="ECO:0000256" key="3">
    <source>
        <dbReference type="ARBA" id="ARBA00022980"/>
    </source>
</evidence>
<dbReference type="Proteomes" id="UP001431783">
    <property type="component" value="Unassembled WGS sequence"/>
</dbReference>
<dbReference type="GO" id="GO:0005739">
    <property type="term" value="C:mitochondrion"/>
    <property type="evidence" value="ECO:0007669"/>
    <property type="project" value="InterPro"/>
</dbReference>
<name>A0AAW1U2U9_9CUCU</name>
<evidence type="ECO:0000256" key="4">
    <source>
        <dbReference type="ARBA" id="ARBA00023128"/>
    </source>
</evidence>
<dbReference type="Pfam" id="PF10484">
    <property type="entry name" value="MRP-S23"/>
    <property type="match status" value="1"/>
</dbReference>
<dbReference type="GO" id="GO:0005840">
    <property type="term" value="C:ribosome"/>
    <property type="evidence" value="ECO:0007669"/>
    <property type="project" value="InterPro"/>
</dbReference>
<dbReference type="GO" id="GO:0006412">
    <property type="term" value="P:translation"/>
    <property type="evidence" value="ECO:0007669"/>
    <property type="project" value="InterPro"/>
</dbReference>
<dbReference type="PANTHER" id="PTHR15925">
    <property type="entry name" value="MITOCHONDRIAL RIBOSOMAL PROTEIN S23"/>
    <property type="match status" value="1"/>
</dbReference>
<feature type="domain" description="Small ribosomal subunit protein mS23 conserved" evidence="7">
    <location>
        <begin position="2"/>
        <end position="126"/>
    </location>
</feature>
<comment type="subcellular location">
    <subcellularLocation>
        <location evidence="1">Mitochondrion</location>
    </subcellularLocation>
</comment>
<sequence length="163" mass="19133">MAGSRLEKIGTIYSRASGLMQSGASRWEDRPLWYDLYEAFPPKEEPRYDRPAPNLKLRQIFYQEDKIRALFHKHNKNIGAVNLLQKEKKTLTQRFIDHYSIVEKKYENMEEPQKIYDEALELLKREQDTRNEIIEITSEISDGSQVGESKGEPLKINIGDIFK</sequence>
<evidence type="ECO:0000313" key="9">
    <source>
        <dbReference type="Proteomes" id="UP001431783"/>
    </source>
</evidence>
<dbReference type="CDD" id="cd23701">
    <property type="entry name" value="At1g26750"/>
    <property type="match status" value="1"/>
</dbReference>
<evidence type="ECO:0000256" key="6">
    <source>
        <dbReference type="ARBA" id="ARBA00035137"/>
    </source>
</evidence>
<accession>A0AAW1U2U9</accession>
<keyword evidence="3" id="KW-0689">Ribosomal protein</keyword>
<evidence type="ECO:0000313" key="8">
    <source>
        <dbReference type="EMBL" id="KAK9875250.1"/>
    </source>
</evidence>
<dbReference type="GO" id="GO:0003735">
    <property type="term" value="F:structural constituent of ribosome"/>
    <property type="evidence" value="ECO:0007669"/>
    <property type="project" value="InterPro"/>
</dbReference>
<dbReference type="AlphaFoldDB" id="A0AAW1U2U9"/>
<evidence type="ECO:0000259" key="7">
    <source>
        <dbReference type="Pfam" id="PF10484"/>
    </source>
</evidence>
<keyword evidence="9" id="KW-1185">Reference proteome</keyword>
<protein>
    <recommendedName>
        <fullName evidence="6">Small ribosomal subunit protein mS23</fullName>
    </recommendedName>
</protein>
<keyword evidence="4" id="KW-0496">Mitochondrion</keyword>
<gene>
    <name evidence="8" type="ORF">WA026_007642</name>
</gene>
<evidence type="ECO:0000256" key="5">
    <source>
        <dbReference type="ARBA" id="ARBA00023274"/>
    </source>
</evidence>
<dbReference type="InterPro" id="IPR019520">
    <property type="entry name" value="Ribosomal_mS23_met"/>
</dbReference>
<evidence type="ECO:0000256" key="2">
    <source>
        <dbReference type="ARBA" id="ARBA00009864"/>
    </source>
</evidence>